<dbReference type="NCBIfam" id="TIGR00138">
    <property type="entry name" value="rsmG_gidB"/>
    <property type="match status" value="1"/>
</dbReference>
<dbReference type="HAMAP" id="MF_00074">
    <property type="entry name" value="16SrRNA_methyltr_G"/>
    <property type="match status" value="1"/>
</dbReference>
<dbReference type="Proteomes" id="UP000294325">
    <property type="component" value="Chromosome"/>
</dbReference>
<keyword evidence="5 6" id="KW-0949">S-adenosyl-L-methionine</keyword>
<reference evidence="7 8" key="1">
    <citation type="submission" date="2019-03" db="EMBL/GenBank/DDBJ databases">
        <title>The genome sequence of Nitrosococcus wardiae strain D1FHST reveals the archetypal metabolic capacity of ammonia-oxidizing Gammaproteobacteria.</title>
        <authorList>
            <person name="Wang L."/>
            <person name="Lim C.K."/>
            <person name="Hanson T.E."/>
            <person name="Dang H."/>
            <person name="Klotz M.G."/>
        </authorList>
    </citation>
    <scope>NUCLEOTIDE SEQUENCE [LARGE SCALE GENOMIC DNA]</scope>
    <source>
        <strain evidence="7 8">D1FHS</strain>
    </source>
</reference>
<dbReference type="OrthoDB" id="9808773at2"/>
<comment type="function">
    <text evidence="6">Specifically methylates the N7 position of guanine in position 527 of 16S rRNA.</text>
</comment>
<dbReference type="Pfam" id="PF02527">
    <property type="entry name" value="GidB"/>
    <property type="match status" value="1"/>
</dbReference>
<gene>
    <name evidence="6 7" type="primary">rsmG</name>
    <name evidence="7" type="ORF">E3U44_04135</name>
</gene>
<keyword evidence="2 6" id="KW-0698">rRNA processing</keyword>
<feature type="binding site" evidence="6">
    <location>
        <position position="77"/>
    </location>
    <ligand>
        <name>S-adenosyl-L-methionine</name>
        <dbReference type="ChEBI" id="CHEBI:59789"/>
    </ligand>
</feature>
<accession>A0A4P7BUY6</accession>
<proteinExistence type="inferred from homology"/>
<evidence type="ECO:0000256" key="2">
    <source>
        <dbReference type="ARBA" id="ARBA00022552"/>
    </source>
</evidence>
<comment type="similarity">
    <text evidence="6">Belongs to the methyltransferase superfamily. RNA methyltransferase RsmG family.</text>
</comment>
<name>A0A4P7BUY6_9GAMM</name>
<keyword evidence="4 6" id="KW-0808">Transferase</keyword>
<dbReference type="InterPro" id="IPR029063">
    <property type="entry name" value="SAM-dependent_MTases_sf"/>
</dbReference>
<feature type="binding site" evidence="6">
    <location>
        <position position="82"/>
    </location>
    <ligand>
        <name>S-adenosyl-L-methionine</name>
        <dbReference type="ChEBI" id="CHEBI:59789"/>
    </ligand>
</feature>
<dbReference type="EC" id="2.1.1.170" evidence="6"/>
<sequence>MALMGTEILEKGLLILGFKLEQRQVGGLLAYIRLLEKWSQRYNLTAIRNPAEMISKHLLDSLSIGPYLGVGRILDVGSGGGLPGIPLAIAYPEREFTLLDKSTKKTRFLIQASIELGLSNVSVVCERVEAYRPPYLFDVVVTRAFAKLADFVVQVGHLCKPSGYLLAMKGGFPEEELKELPATFDIVEVCALSVPGLNAQRHLVKLRPSRAGDH</sequence>
<dbReference type="Gene3D" id="3.40.50.150">
    <property type="entry name" value="Vaccinia Virus protein VP39"/>
    <property type="match status" value="1"/>
</dbReference>
<dbReference type="EMBL" id="CP038033">
    <property type="protein sequence ID" value="QBQ53788.1"/>
    <property type="molecule type" value="Genomic_DNA"/>
</dbReference>
<evidence type="ECO:0000256" key="3">
    <source>
        <dbReference type="ARBA" id="ARBA00022603"/>
    </source>
</evidence>
<feature type="binding site" evidence="6">
    <location>
        <position position="143"/>
    </location>
    <ligand>
        <name>S-adenosyl-L-methionine</name>
        <dbReference type="ChEBI" id="CHEBI:59789"/>
    </ligand>
</feature>
<dbReference type="KEGG" id="nwr:E3U44_04135"/>
<dbReference type="PANTHER" id="PTHR31760">
    <property type="entry name" value="S-ADENOSYL-L-METHIONINE-DEPENDENT METHYLTRANSFERASES SUPERFAMILY PROTEIN"/>
    <property type="match status" value="1"/>
</dbReference>
<keyword evidence="8" id="KW-1185">Reference proteome</keyword>
<evidence type="ECO:0000256" key="6">
    <source>
        <dbReference type="HAMAP-Rule" id="MF_00074"/>
    </source>
</evidence>
<dbReference type="PANTHER" id="PTHR31760:SF0">
    <property type="entry name" value="S-ADENOSYL-L-METHIONINE-DEPENDENT METHYLTRANSFERASES SUPERFAMILY PROTEIN"/>
    <property type="match status" value="1"/>
</dbReference>
<comment type="catalytic activity">
    <reaction evidence="6">
        <text>guanosine(527) in 16S rRNA + S-adenosyl-L-methionine = N(7)-methylguanosine(527) in 16S rRNA + S-adenosyl-L-homocysteine</text>
        <dbReference type="Rhea" id="RHEA:42732"/>
        <dbReference type="Rhea" id="RHEA-COMP:10209"/>
        <dbReference type="Rhea" id="RHEA-COMP:10210"/>
        <dbReference type="ChEBI" id="CHEBI:57856"/>
        <dbReference type="ChEBI" id="CHEBI:59789"/>
        <dbReference type="ChEBI" id="CHEBI:74269"/>
        <dbReference type="ChEBI" id="CHEBI:74480"/>
        <dbReference type="EC" id="2.1.1.170"/>
    </reaction>
</comment>
<dbReference type="GO" id="GO:0005829">
    <property type="term" value="C:cytosol"/>
    <property type="evidence" value="ECO:0007669"/>
    <property type="project" value="TreeGrafter"/>
</dbReference>
<keyword evidence="1 6" id="KW-0963">Cytoplasm</keyword>
<evidence type="ECO:0000256" key="4">
    <source>
        <dbReference type="ARBA" id="ARBA00022679"/>
    </source>
</evidence>
<dbReference type="PIRSF" id="PIRSF003078">
    <property type="entry name" value="GidB"/>
    <property type="match status" value="1"/>
</dbReference>
<dbReference type="CDD" id="cd02440">
    <property type="entry name" value="AdoMet_MTases"/>
    <property type="match status" value="1"/>
</dbReference>
<evidence type="ECO:0000256" key="1">
    <source>
        <dbReference type="ARBA" id="ARBA00022490"/>
    </source>
</evidence>
<evidence type="ECO:0000256" key="5">
    <source>
        <dbReference type="ARBA" id="ARBA00022691"/>
    </source>
</evidence>
<feature type="binding site" evidence="6">
    <location>
        <begin position="128"/>
        <end position="129"/>
    </location>
    <ligand>
        <name>S-adenosyl-L-methionine</name>
        <dbReference type="ChEBI" id="CHEBI:59789"/>
    </ligand>
</feature>
<feature type="binding site" evidence="6">
    <location>
        <begin position="100"/>
        <end position="102"/>
    </location>
    <ligand>
        <name>S-adenosyl-L-methionine</name>
        <dbReference type="ChEBI" id="CHEBI:59789"/>
    </ligand>
</feature>
<dbReference type="AlphaFoldDB" id="A0A4P7BUY6"/>
<evidence type="ECO:0000313" key="8">
    <source>
        <dbReference type="Proteomes" id="UP000294325"/>
    </source>
</evidence>
<dbReference type="SUPFAM" id="SSF53335">
    <property type="entry name" value="S-adenosyl-L-methionine-dependent methyltransferases"/>
    <property type="match status" value="1"/>
</dbReference>
<evidence type="ECO:0000313" key="7">
    <source>
        <dbReference type="EMBL" id="QBQ53788.1"/>
    </source>
</evidence>
<keyword evidence="3 6" id="KW-0489">Methyltransferase</keyword>
<dbReference type="GO" id="GO:0070043">
    <property type="term" value="F:rRNA (guanine-N7-)-methyltransferase activity"/>
    <property type="evidence" value="ECO:0007669"/>
    <property type="project" value="UniProtKB-UniRule"/>
</dbReference>
<organism evidence="7 8">
    <name type="scientific">Nitrosococcus wardiae</name>
    <dbReference type="NCBI Taxonomy" id="1814290"/>
    <lineage>
        <taxon>Bacteria</taxon>
        <taxon>Pseudomonadati</taxon>
        <taxon>Pseudomonadota</taxon>
        <taxon>Gammaproteobacteria</taxon>
        <taxon>Chromatiales</taxon>
        <taxon>Chromatiaceae</taxon>
        <taxon>Nitrosococcus</taxon>
    </lineage>
</organism>
<comment type="subcellular location">
    <subcellularLocation>
        <location evidence="6">Cytoplasm</location>
    </subcellularLocation>
</comment>
<protein>
    <recommendedName>
        <fullName evidence="6">Ribosomal RNA small subunit methyltransferase G</fullName>
        <ecNumber evidence="6">2.1.1.170</ecNumber>
    </recommendedName>
    <alternativeName>
        <fullName evidence="6">16S rRNA 7-methylguanosine methyltransferase</fullName>
        <shortName evidence="6">16S rRNA m7G methyltransferase</shortName>
    </alternativeName>
</protein>
<dbReference type="InterPro" id="IPR003682">
    <property type="entry name" value="rRNA_ssu_MeTfrase_G"/>
</dbReference>